<dbReference type="InterPro" id="IPR009042">
    <property type="entry name" value="RNA_pol_sigma70_r1_2"/>
</dbReference>
<sequence>MKVNNFSLGYKYKEEQIVSSLSDFLGEIGRHELLTPEQELTLGREVQAMVALNERCQQAGGNGPECEYSSAEKKRFKAGERAKNQMITANLRLVVNLAKRYQGKGLDLLDLIQEGTLGLTRAVEKYDPKRGHRFSTYAYWWIRQGLNRALSTQSRTIRIPVNINEKLTKLRAAKSRLMQELGVHPSTNQIAIQMKIPLEEVEELLACELRSITVSLQGAVKSKADPSELVDILPSEEAPPMELAELAERSASAWSLLDKSNLTPKERTILSLRFGLDGSNEWRTLAEVARQMNCSREYCRQVVQRALRKLRKTGIKSGLLETSI</sequence>
<evidence type="ECO:0000256" key="4">
    <source>
        <dbReference type="ARBA" id="ARBA00023163"/>
    </source>
</evidence>
<dbReference type="CDD" id="cd06171">
    <property type="entry name" value="Sigma70_r4"/>
    <property type="match status" value="1"/>
</dbReference>
<evidence type="ECO:0000256" key="2">
    <source>
        <dbReference type="ARBA" id="ARBA00023082"/>
    </source>
</evidence>
<dbReference type="InterPro" id="IPR007630">
    <property type="entry name" value="RNA_pol_sigma70_r4"/>
</dbReference>
<dbReference type="GO" id="GO:0006352">
    <property type="term" value="P:DNA-templated transcription initiation"/>
    <property type="evidence" value="ECO:0007669"/>
    <property type="project" value="InterPro"/>
</dbReference>
<evidence type="ECO:0000256" key="1">
    <source>
        <dbReference type="ARBA" id="ARBA00023015"/>
    </source>
</evidence>
<dbReference type="InterPro" id="IPR000943">
    <property type="entry name" value="RNA_pol_sigma70"/>
</dbReference>
<dbReference type="Gene3D" id="1.10.601.10">
    <property type="entry name" value="RNA Polymerase Primary Sigma Factor"/>
    <property type="match status" value="1"/>
</dbReference>
<dbReference type="SUPFAM" id="SSF88659">
    <property type="entry name" value="Sigma3 and sigma4 domains of RNA polymerase sigma factors"/>
    <property type="match status" value="2"/>
</dbReference>
<dbReference type="InterPro" id="IPR014284">
    <property type="entry name" value="RNA_pol_sigma-70_dom"/>
</dbReference>
<gene>
    <name evidence="9" type="ORF">EV03_1795</name>
</gene>
<evidence type="ECO:0000313" key="10">
    <source>
        <dbReference type="Proteomes" id="UP000030392"/>
    </source>
</evidence>
<dbReference type="GO" id="GO:0016987">
    <property type="term" value="F:sigma factor activity"/>
    <property type="evidence" value="ECO:0007669"/>
    <property type="project" value="UniProtKB-KW"/>
</dbReference>
<protein>
    <submittedName>
        <fullName evidence="9">Cyanobacteria-specific RpoD-like sigma factor</fullName>
    </submittedName>
</protein>
<dbReference type="Pfam" id="PF04539">
    <property type="entry name" value="Sigma70_r3"/>
    <property type="match status" value="1"/>
</dbReference>
<evidence type="ECO:0000259" key="8">
    <source>
        <dbReference type="Pfam" id="PF04545"/>
    </source>
</evidence>
<keyword evidence="4" id="KW-0804">Transcription</keyword>
<dbReference type="EMBL" id="JNAX01000015">
    <property type="protein sequence ID" value="KGG19413.1"/>
    <property type="molecule type" value="Genomic_DNA"/>
</dbReference>
<comment type="caution">
    <text evidence="9">The sequence shown here is derived from an EMBL/GenBank/DDBJ whole genome shotgun (WGS) entry which is preliminary data.</text>
</comment>
<evidence type="ECO:0000259" key="7">
    <source>
        <dbReference type="Pfam" id="PF04542"/>
    </source>
</evidence>
<accession>A0A0A2BZA2</accession>
<organism evidence="9 10">
    <name type="scientific">Prochlorococcus marinus str. PAC1</name>
    <dbReference type="NCBI Taxonomy" id="59924"/>
    <lineage>
        <taxon>Bacteria</taxon>
        <taxon>Bacillati</taxon>
        <taxon>Cyanobacteriota</taxon>
        <taxon>Cyanophyceae</taxon>
        <taxon>Synechococcales</taxon>
        <taxon>Prochlorococcaceae</taxon>
        <taxon>Prochlorococcus</taxon>
    </lineage>
</organism>
<evidence type="ECO:0000313" key="9">
    <source>
        <dbReference type="EMBL" id="KGG19413.1"/>
    </source>
</evidence>
<dbReference type="InterPro" id="IPR050239">
    <property type="entry name" value="Sigma-70_RNA_pol_init_factors"/>
</dbReference>
<reference evidence="10" key="1">
    <citation type="journal article" date="2014" name="Sci. Data">
        <title>Genomes of diverse isolates of the marine cyanobacterium Prochlorococcus.</title>
        <authorList>
            <person name="Biller S."/>
            <person name="Berube P."/>
            <person name="Thompson J."/>
            <person name="Kelly L."/>
            <person name="Roggensack S."/>
            <person name="Awad L."/>
            <person name="Roache-Johnson K."/>
            <person name="Ding H."/>
            <person name="Giovannoni S.J."/>
            <person name="Moore L.R."/>
            <person name="Chisholm S.W."/>
        </authorList>
    </citation>
    <scope>NUCLEOTIDE SEQUENCE [LARGE SCALE GENOMIC DNA]</scope>
    <source>
        <strain evidence="10">PAC1</strain>
    </source>
</reference>
<name>A0A0A2BZA2_PROMR</name>
<dbReference type="Pfam" id="PF04545">
    <property type="entry name" value="Sigma70_r4"/>
    <property type="match status" value="1"/>
</dbReference>
<dbReference type="Pfam" id="PF04542">
    <property type="entry name" value="Sigma70_r2"/>
    <property type="match status" value="1"/>
</dbReference>
<keyword evidence="2" id="KW-0731">Sigma factor</keyword>
<feature type="domain" description="RNA polymerase sigma-70 region 4" evidence="8">
    <location>
        <begin position="261"/>
        <end position="312"/>
    </location>
</feature>
<evidence type="ECO:0000256" key="3">
    <source>
        <dbReference type="ARBA" id="ARBA00023125"/>
    </source>
</evidence>
<dbReference type="NCBIfam" id="TIGR02937">
    <property type="entry name" value="sigma70-ECF"/>
    <property type="match status" value="1"/>
</dbReference>
<dbReference type="Gene3D" id="1.10.10.10">
    <property type="entry name" value="Winged helix-like DNA-binding domain superfamily/Winged helix DNA-binding domain"/>
    <property type="match status" value="2"/>
</dbReference>
<evidence type="ECO:0000259" key="5">
    <source>
        <dbReference type="Pfam" id="PF00140"/>
    </source>
</evidence>
<keyword evidence="1" id="KW-0805">Transcription regulation</keyword>
<dbReference type="InterPro" id="IPR013325">
    <property type="entry name" value="RNA_pol_sigma_r2"/>
</dbReference>
<keyword evidence="3" id="KW-0238">DNA-binding</keyword>
<dbReference type="SUPFAM" id="SSF88946">
    <property type="entry name" value="Sigma2 domain of RNA polymerase sigma factors"/>
    <property type="match status" value="1"/>
</dbReference>
<dbReference type="Proteomes" id="UP000030392">
    <property type="component" value="Unassembled WGS sequence"/>
</dbReference>
<feature type="domain" description="RNA polymerase sigma-70 region 3" evidence="6">
    <location>
        <begin position="165"/>
        <end position="229"/>
    </location>
</feature>
<dbReference type="InterPro" id="IPR007627">
    <property type="entry name" value="RNA_pol_sigma70_r2"/>
</dbReference>
<proteinExistence type="predicted"/>
<dbReference type="InterPro" id="IPR013324">
    <property type="entry name" value="RNA_pol_sigma_r3/r4-like"/>
</dbReference>
<dbReference type="PANTHER" id="PTHR30603:SF47">
    <property type="entry name" value="RNA POLYMERASE SIGMA FACTOR SIGD, CHLOROPLASTIC"/>
    <property type="match status" value="1"/>
</dbReference>
<dbReference type="GO" id="GO:0003677">
    <property type="term" value="F:DNA binding"/>
    <property type="evidence" value="ECO:0007669"/>
    <property type="project" value="UniProtKB-KW"/>
</dbReference>
<feature type="domain" description="RNA polymerase sigma-70 region 2" evidence="7">
    <location>
        <begin position="86"/>
        <end position="156"/>
    </location>
</feature>
<dbReference type="InterPro" id="IPR036388">
    <property type="entry name" value="WH-like_DNA-bd_sf"/>
</dbReference>
<evidence type="ECO:0000259" key="6">
    <source>
        <dbReference type="Pfam" id="PF04539"/>
    </source>
</evidence>
<dbReference type="Pfam" id="PF00140">
    <property type="entry name" value="Sigma70_r1_2"/>
    <property type="match status" value="1"/>
</dbReference>
<dbReference type="PRINTS" id="PR00046">
    <property type="entry name" value="SIGMA70FCT"/>
</dbReference>
<dbReference type="InterPro" id="IPR007624">
    <property type="entry name" value="RNA_pol_sigma70_r3"/>
</dbReference>
<dbReference type="PANTHER" id="PTHR30603">
    <property type="entry name" value="RNA POLYMERASE SIGMA FACTOR RPO"/>
    <property type="match status" value="1"/>
</dbReference>
<feature type="domain" description="RNA polymerase sigma-70 region 1.2" evidence="5">
    <location>
        <begin position="20"/>
        <end position="50"/>
    </location>
</feature>
<dbReference type="AlphaFoldDB" id="A0A0A2BZA2"/>